<reference evidence="4 6" key="2">
    <citation type="submission" date="2019-09" db="EMBL/GenBank/DDBJ databases">
        <authorList>
            <person name="Depoorter E."/>
        </authorList>
    </citation>
    <scope>NUCLEOTIDE SEQUENCE [LARGE SCALE GENOMIC DNA]</scope>
    <source>
        <strain evidence="4">LMG 24064</strain>
    </source>
</reference>
<dbReference type="AlphaFoldDB" id="A0A6H9TAG6"/>
<organism evidence="3 5">
    <name type="scientific">Burkholderia latens</name>
    <dbReference type="NCBI Taxonomy" id="488446"/>
    <lineage>
        <taxon>Bacteria</taxon>
        <taxon>Pseudomonadati</taxon>
        <taxon>Pseudomonadota</taxon>
        <taxon>Betaproteobacteria</taxon>
        <taxon>Burkholderiales</taxon>
        <taxon>Burkholderiaceae</taxon>
        <taxon>Burkholderia</taxon>
        <taxon>Burkholderia cepacia complex</taxon>
    </lineage>
</organism>
<protein>
    <submittedName>
        <fullName evidence="3">Dehydratase</fullName>
    </submittedName>
</protein>
<feature type="domain" description="MaoC-like" evidence="2">
    <location>
        <begin position="22"/>
        <end position="109"/>
    </location>
</feature>
<dbReference type="SUPFAM" id="SSF54637">
    <property type="entry name" value="Thioesterase/thiol ester dehydrase-isomerase"/>
    <property type="match status" value="2"/>
</dbReference>
<dbReference type="EMBL" id="CABVPL010000003">
    <property type="protein sequence ID" value="VWB17551.1"/>
    <property type="molecule type" value="Genomic_DNA"/>
</dbReference>
<dbReference type="Gene3D" id="3.10.129.10">
    <property type="entry name" value="Hotdog Thioesterase"/>
    <property type="match status" value="2"/>
</dbReference>
<dbReference type="InterPro" id="IPR029069">
    <property type="entry name" value="HotDog_dom_sf"/>
</dbReference>
<evidence type="ECO:0000313" key="4">
    <source>
        <dbReference type="EMBL" id="VWB17551.1"/>
    </source>
</evidence>
<evidence type="ECO:0000256" key="1">
    <source>
        <dbReference type="SAM" id="MobiDB-lite"/>
    </source>
</evidence>
<sequence>MKSEREILGGPSSSMKIGSLTASIELDDIVRFAREYDPQPMHVDPEAAKESIMGGLIASGLHTCSLAARMIAESLPLGSKPVAIQNVDMVKWIKPVRAGDRLQLRKTILKAYKSENSDTEIVQYRFDVLNGSDQEVMNQTAWVAFGPRASDLQTRLQFEEARDAADKSEAGSPNMDAGDRHLDRSYFDDVIVGESAILGHHQFTAEEIESFAQVYDSLPCHWVDRGESLDHLSGRRTAPGWLVTSVWMKLYVTGRNKTVHANFSATGRQAQYGLSPGIWDMKWLKPVHAGDILSYSARVSKTRLVNSKPGWGLVFYENDAVNQRGERVFECKTAIFWECRPT</sequence>
<accession>A0A6H9TAG6</accession>
<evidence type="ECO:0000313" key="3">
    <source>
        <dbReference type="EMBL" id="KAB0644785.1"/>
    </source>
</evidence>
<feature type="region of interest" description="Disordered" evidence="1">
    <location>
        <begin position="160"/>
        <end position="180"/>
    </location>
</feature>
<dbReference type="Proteomes" id="UP000494222">
    <property type="component" value="Unassembled WGS sequence"/>
</dbReference>
<dbReference type="Pfam" id="PF01575">
    <property type="entry name" value="MaoC_dehydratas"/>
    <property type="match status" value="1"/>
</dbReference>
<reference evidence="3 5" key="1">
    <citation type="submission" date="2019-09" db="EMBL/GenBank/DDBJ databases">
        <title>Draft genome sequences of 48 bacterial type strains from the CCUG.</title>
        <authorList>
            <person name="Tunovic T."/>
            <person name="Pineiro-Iglesias B."/>
            <person name="Unosson C."/>
            <person name="Inganas E."/>
            <person name="Ohlen M."/>
            <person name="Cardew S."/>
            <person name="Jensie-Markopoulos S."/>
            <person name="Salva-Serra F."/>
            <person name="Jaen-Luchoro D."/>
            <person name="Karlsson R."/>
            <person name="Svensson-Stadler L."/>
            <person name="Chun J."/>
            <person name="Moore E."/>
        </authorList>
    </citation>
    <scope>NUCLEOTIDE SEQUENCE [LARGE SCALE GENOMIC DNA]</scope>
    <source>
        <strain evidence="3 5">CCUG 54555</strain>
    </source>
</reference>
<keyword evidence="5" id="KW-1185">Reference proteome</keyword>
<dbReference type="InterPro" id="IPR052342">
    <property type="entry name" value="MCH/BMMD"/>
</dbReference>
<name>A0A6H9TAG6_9BURK</name>
<dbReference type="OrthoDB" id="5298629at2"/>
<evidence type="ECO:0000313" key="5">
    <source>
        <dbReference type="Proteomes" id="UP000430232"/>
    </source>
</evidence>
<dbReference type="Proteomes" id="UP000430232">
    <property type="component" value="Unassembled WGS sequence"/>
</dbReference>
<dbReference type="EMBL" id="VZOJ01000001">
    <property type="protein sequence ID" value="KAB0644785.1"/>
    <property type="molecule type" value="Genomic_DNA"/>
</dbReference>
<gene>
    <name evidence="4" type="ORF">BLA24064_00654</name>
    <name evidence="3" type="ORF">F7R21_00215</name>
</gene>
<feature type="compositionally biased region" description="Basic and acidic residues" evidence="1">
    <location>
        <begin position="160"/>
        <end position="169"/>
    </location>
</feature>
<dbReference type="PANTHER" id="PTHR43664">
    <property type="entry name" value="MONOAMINE OXIDASE-RELATED"/>
    <property type="match status" value="1"/>
</dbReference>
<dbReference type="InterPro" id="IPR002539">
    <property type="entry name" value="MaoC-like_dom"/>
</dbReference>
<dbReference type="PANTHER" id="PTHR43664:SF1">
    <property type="entry name" value="BETA-METHYLMALYL-COA DEHYDRATASE"/>
    <property type="match status" value="1"/>
</dbReference>
<proteinExistence type="predicted"/>
<evidence type="ECO:0000259" key="2">
    <source>
        <dbReference type="Pfam" id="PF01575"/>
    </source>
</evidence>
<evidence type="ECO:0000313" key="6">
    <source>
        <dbReference type="Proteomes" id="UP000494222"/>
    </source>
</evidence>